<comment type="caution">
    <text evidence="2">The sequence shown here is derived from an EMBL/GenBank/DDBJ whole genome shotgun (WGS) entry which is preliminary data.</text>
</comment>
<feature type="non-terminal residue" evidence="2">
    <location>
        <position position="264"/>
    </location>
</feature>
<feature type="region of interest" description="Disordered" evidence="1">
    <location>
        <begin position="144"/>
        <end position="201"/>
    </location>
</feature>
<protein>
    <recommendedName>
        <fullName evidence="4">Retrotransposon gag domain-containing protein</fullName>
    </recommendedName>
</protein>
<evidence type="ECO:0000313" key="2">
    <source>
        <dbReference type="EMBL" id="KAL0161105.1"/>
    </source>
</evidence>
<dbReference type="AlphaFoldDB" id="A0ABD0NGI3"/>
<name>A0ABD0NGI3_CIRMR</name>
<organism evidence="2 3">
    <name type="scientific">Cirrhinus mrigala</name>
    <name type="common">Mrigala</name>
    <dbReference type="NCBI Taxonomy" id="683832"/>
    <lineage>
        <taxon>Eukaryota</taxon>
        <taxon>Metazoa</taxon>
        <taxon>Chordata</taxon>
        <taxon>Craniata</taxon>
        <taxon>Vertebrata</taxon>
        <taxon>Euteleostomi</taxon>
        <taxon>Actinopterygii</taxon>
        <taxon>Neopterygii</taxon>
        <taxon>Teleostei</taxon>
        <taxon>Ostariophysi</taxon>
        <taxon>Cypriniformes</taxon>
        <taxon>Cyprinidae</taxon>
        <taxon>Labeoninae</taxon>
        <taxon>Labeonini</taxon>
        <taxon>Cirrhinus</taxon>
    </lineage>
</organism>
<gene>
    <name evidence="2" type="ORF">M9458_044830</name>
</gene>
<evidence type="ECO:0000256" key="1">
    <source>
        <dbReference type="SAM" id="MobiDB-lite"/>
    </source>
</evidence>
<evidence type="ECO:0000313" key="3">
    <source>
        <dbReference type="Proteomes" id="UP001529510"/>
    </source>
</evidence>
<proteinExistence type="predicted"/>
<accession>A0ABD0NGI3</accession>
<sequence length="264" mass="29193">MLLSCPGYYCLLEIDPACLDYDQYNKAHTWIYSRFLRVPLQNTSPPTDPAAFGTEITMDPASRLFRFHQGNHNIEDYTMDFCELCYLVTFNDVALKDIFRHGLNEPIRSYLPGVKIYWSLEQYIDYALLLSGSPEVTPIPQPAHVMSSKPEASHAKPAKPKPVHTIPTKPKPAHIMSTKPKPVHVMPAKPKPAHAKPAAPGPAHVMAAIPEPGQVTAVLHESSQVIADFPESNQFTADLPESSQVTADLPNSSQVMTDLPNSSQ</sequence>
<evidence type="ECO:0008006" key="4">
    <source>
        <dbReference type="Google" id="ProtNLM"/>
    </source>
</evidence>
<reference evidence="2 3" key="1">
    <citation type="submission" date="2024-05" db="EMBL/GenBank/DDBJ databases">
        <title>Genome sequencing and assembly of Indian major carp, Cirrhinus mrigala (Hamilton, 1822).</title>
        <authorList>
            <person name="Mohindra V."/>
            <person name="Chowdhury L.M."/>
            <person name="Lal K."/>
            <person name="Jena J.K."/>
        </authorList>
    </citation>
    <scope>NUCLEOTIDE SEQUENCE [LARGE SCALE GENOMIC DNA]</scope>
    <source>
        <strain evidence="2">CM1030</strain>
        <tissue evidence="2">Blood</tissue>
    </source>
</reference>
<keyword evidence="3" id="KW-1185">Reference proteome</keyword>
<dbReference type="EMBL" id="JAMKFB020000022">
    <property type="protein sequence ID" value="KAL0161105.1"/>
    <property type="molecule type" value="Genomic_DNA"/>
</dbReference>
<dbReference type="Proteomes" id="UP001529510">
    <property type="component" value="Unassembled WGS sequence"/>
</dbReference>
<feature type="region of interest" description="Disordered" evidence="1">
    <location>
        <begin position="229"/>
        <end position="264"/>
    </location>
</feature>